<feature type="region of interest" description="Disordered" evidence="1">
    <location>
        <begin position="224"/>
        <end position="248"/>
    </location>
</feature>
<dbReference type="STRING" id="225164.V3ZYG7"/>
<name>V3ZYG7_LOTGI</name>
<dbReference type="KEGG" id="lgi:LOTGIDRAFT_179232"/>
<feature type="compositionally biased region" description="Acidic residues" evidence="1">
    <location>
        <begin position="167"/>
        <end position="180"/>
    </location>
</feature>
<feature type="domain" description="CCD97-like C-terminal" evidence="2">
    <location>
        <begin position="89"/>
        <end position="182"/>
    </location>
</feature>
<dbReference type="Proteomes" id="UP000030746">
    <property type="component" value="Unassembled WGS sequence"/>
</dbReference>
<protein>
    <recommendedName>
        <fullName evidence="2">CCD97-like C-terminal domain-containing protein</fullName>
    </recommendedName>
</protein>
<evidence type="ECO:0000313" key="4">
    <source>
        <dbReference type="Proteomes" id="UP000030746"/>
    </source>
</evidence>
<dbReference type="OrthoDB" id="333176at2759"/>
<dbReference type="HOGENOM" id="CLU_058245_0_0_1"/>
<evidence type="ECO:0000259" key="2">
    <source>
        <dbReference type="Pfam" id="PF09747"/>
    </source>
</evidence>
<organism evidence="3 4">
    <name type="scientific">Lottia gigantea</name>
    <name type="common">Giant owl limpet</name>
    <dbReference type="NCBI Taxonomy" id="225164"/>
    <lineage>
        <taxon>Eukaryota</taxon>
        <taxon>Metazoa</taxon>
        <taxon>Spiralia</taxon>
        <taxon>Lophotrochozoa</taxon>
        <taxon>Mollusca</taxon>
        <taxon>Gastropoda</taxon>
        <taxon>Patellogastropoda</taxon>
        <taxon>Lottioidea</taxon>
        <taxon>Lottiidae</taxon>
        <taxon>Lottia</taxon>
    </lineage>
</organism>
<reference evidence="3 4" key="1">
    <citation type="journal article" date="2013" name="Nature">
        <title>Insights into bilaterian evolution from three spiralian genomes.</title>
        <authorList>
            <person name="Simakov O."/>
            <person name="Marletaz F."/>
            <person name="Cho S.J."/>
            <person name="Edsinger-Gonzales E."/>
            <person name="Havlak P."/>
            <person name="Hellsten U."/>
            <person name="Kuo D.H."/>
            <person name="Larsson T."/>
            <person name="Lv J."/>
            <person name="Arendt D."/>
            <person name="Savage R."/>
            <person name="Osoegawa K."/>
            <person name="de Jong P."/>
            <person name="Grimwood J."/>
            <person name="Chapman J.A."/>
            <person name="Shapiro H."/>
            <person name="Aerts A."/>
            <person name="Otillar R.P."/>
            <person name="Terry A.Y."/>
            <person name="Boore J.L."/>
            <person name="Grigoriev I.V."/>
            <person name="Lindberg D.R."/>
            <person name="Seaver E.C."/>
            <person name="Weisblat D.A."/>
            <person name="Putnam N.H."/>
            <person name="Rokhsar D.S."/>
        </authorList>
    </citation>
    <scope>NUCLEOTIDE SEQUENCE [LARGE SCALE GENOMIC DNA]</scope>
</reference>
<accession>V3ZYG7</accession>
<gene>
    <name evidence="3" type="ORF">LOTGIDRAFT_179232</name>
</gene>
<dbReference type="PANTHER" id="PTHR31840:SF1">
    <property type="entry name" value="COILED-COIL DOMAIN-CONTAINING PROTEIN 97"/>
    <property type="match status" value="1"/>
</dbReference>
<dbReference type="Pfam" id="PF09747">
    <property type="entry name" value="CCD97-like_C"/>
    <property type="match status" value="1"/>
</dbReference>
<keyword evidence="4" id="KW-1185">Reference proteome</keyword>
<sequence>MLTHLSESEAHFKSQQRGEPDLTIQEKYDIACEKLLKNPANFLSQFGQFIQQEHLIYFTQFEGQYEIDFHVREIHKQFNKSICAKTVNNRRYSAMQKLMEDGEYFSEEEMKYRDPLLYEEMIGQYLTDDEIQSRVDKTDLKFSSILLKHIDQIEENKLYYYQKNQQDEEEESELESEEETENKKPKISSEEQQELKTEYIQMMQEKFLTGQDHHFFDYSTVDKNSEYDSLPTIDQDEQDKYFDDDDFD</sequence>
<dbReference type="CTD" id="20244328"/>
<dbReference type="PANTHER" id="PTHR31840">
    <property type="entry name" value="COILED-COIL DOMAIN-CONTAINING PROTEIN 97"/>
    <property type="match status" value="1"/>
</dbReference>
<proteinExistence type="predicted"/>
<feature type="compositionally biased region" description="Acidic residues" evidence="1">
    <location>
        <begin position="234"/>
        <end position="248"/>
    </location>
</feature>
<evidence type="ECO:0000256" key="1">
    <source>
        <dbReference type="SAM" id="MobiDB-lite"/>
    </source>
</evidence>
<dbReference type="InterPro" id="IPR040233">
    <property type="entry name" value="CCD97-like_C"/>
</dbReference>
<dbReference type="RefSeq" id="XP_009061582.1">
    <property type="nucleotide sequence ID" value="XM_009063334.1"/>
</dbReference>
<dbReference type="AlphaFoldDB" id="V3ZYG7"/>
<feature type="compositionally biased region" description="Basic and acidic residues" evidence="1">
    <location>
        <begin position="181"/>
        <end position="196"/>
    </location>
</feature>
<evidence type="ECO:0000313" key="3">
    <source>
        <dbReference type="EMBL" id="ESO87685.1"/>
    </source>
</evidence>
<feature type="region of interest" description="Disordered" evidence="1">
    <location>
        <begin position="164"/>
        <end position="196"/>
    </location>
</feature>
<dbReference type="OMA" id="LDVYMRH"/>
<dbReference type="InterPro" id="IPR018613">
    <property type="entry name" value="Ccdc97-like"/>
</dbReference>
<dbReference type="EMBL" id="KB202849">
    <property type="protein sequence ID" value="ESO87685.1"/>
    <property type="molecule type" value="Genomic_DNA"/>
</dbReference>
<dbReference type="GeneID" id="20244328"/>